<feature type="domain" description="PAC" evidence="9">
    <location>
        <begin position="199"/>
        <end position="251"/>
    </location>
</feature>
<dbReference type="InterPro" id="IPR001789">
    <property type="entry name" value="Sig_transdc_resp-reg_receiver"/>
</dbReference>
<dbReference type="CDD" id="cd00156">
    <property type="entry name" value="REC"/>
    <property type="match status" value="1"/>
</dbReference>
<dbReference type="InterPro" id="IPR000700">
    <property type="entry name" value="PAS-assoc_C"/>
</dbReference>
<dbReference type="Gene3D" id="3.30.450.20">
    <property type="entry name" value="PAS domain"/>
    <property type="match status" value="4"/>
</dbReference>
<evidence type="ECO:0000256" key="3">
    <source>
        <dbReference type="ARBA" id="ARBA00022553"/>
    </source>
</evidence>
<keyword evidence="5" id="KW-0175">Coiled coil</keyword>
<organism evidence="10 11">
    <name type="scientific">Chloroherpeton thalassium (strain ATCC 35110 / GB-78)</name>
    <dbReference type="NCBI Taxonomy" id="517418"/>
    <lineage>
        <taxon>Bacteria</taxon>
        <taxon>Pseudomonadati</taxon>
        <taxon>Chlorobiota</taxon>
        <taxon>Chlorobiia</taxon>
        <taxon>Chlorobiales</taxon>
        <taxon>Chloroherpetonaceae</taxon>
        <taxon>Chloroherpeton</taxon>
    </lineage>
</organism>
<dbReference type="PROSITE" id="PS50113">
    <property type="entry name" value="PAC"/>
    <property type="match status" value="4"/>
</dbReference>
<dbReference type="EC" id="2.7.13.3" evidence="2"/>
<dbReference type="KEGG" id="cts:Ctha_2609"/>
<evidence type="ECO:0000313" key="10">
    <source>
        <dbReference type="EMBL" id="ACF15058.1"/>
    </source>
</evidence>
<dbReference type="InterPro" id="IPR005467">
    <property type="entry name" value="His_kinase_dom"/>
</dbReference>
<keyword evidence="10" id="KW-0808">Transferase</keyword>
<dbReference type="Proteomes" id="UP000001208">
    <property type="component" value="Chromosome"/>
</dbReference>
<evidence type="ECO:0000259" key="6">
    <source>
        <dbReference type="PROSITE" id="PS50109"/>
    </source>
</evidence>
<dbReference type="Pfam" id="PF00072">
    <property type="entry name" value="Response_reg"/>
    <property type="match status" value="1"/>
</dbReference>
<dbReference type="Pfam" id="PF02518">
    <property type="entry name" value="HATPase_c"/>
    <property type="match status" value="1"/>
</dbReference>
<dbReference type="InterPro" id="IPR000014">
    <property type="entry name" value="PAS"/>
</dbReference>
<dbReference type="InterPro" id="IPR013656">
    <property type="entry name" value="PAS_4"/>
</dbReference>
<accession>B3QY92</accession>
<dbReference type="SUPFAM" id="SSF47384">
    <property type="entry name" value="Homodimeric domain of signal transducing histidine kinase"/>
    <property type="match status" value="1"/>
</dbReference>
<comment type="caution">
    <text evidence="4">Lacks conserved residue(s) required for the propagation of feature annotation.</text>
</comment>
<evidence type="ECO:0000256" key="1">
    <source>
        <dbReference type="ARBA" id="ARBA00000085"/>
    </source>
</evidence>
<dbReference type="SMART" id="SM00086">
    <property type="entry name" value="PAC"/>
    <property type="match status" value="4"/>
</dbReference>
<dbReference type="InterPro" id="IPR036097">
    <property type="entry name" value="HisK_dim/P_sf"/>
</dbReference>
<feature type="domain" description="PAC" evidence="9">
    <location>
        <begin position="569"/>
        <end position="623"/>
    </location>
</feature>
<keyword evidence="11" id="KW-1185">Reference proteome</keyword>
<name>B3QY92_CHLT3</name>
<dbReference type="InterPro" id="IPR003661">
    <property type="entry name" value="HisK_dim/P_dom"/>
</dbReference>
<reference evidence="10 11" key="1">
    <citation type="submission" date="2008-06" db="EMBL/GenBank/DDBJ databases">
        <title>Complete sequence of Chloroherpeton thalassium ATCC 35110.</title>
        <authorList>
            <consortium name="US DOE Joint Genome Institute"/>
            <person name="Lucas S."/>
            <person name="Copeland A."/>
            <person name="Lapidus A."/>
            <person name="Glavina del Rio T."/>
            <person name="Dalin E."/>
            <person name="Tice H."/>
            <person name="Bruce D."/>
            <person name="Goodwin L."/>
            <person name="Pitluck S."/>
            <person name="Schmutz J."/>
            <person name="Larimer F."/>
            <person name="Land M."/>
            <person name="Hauser L."/>
            <person name="Kyrpides N."/>
            <person name="Mikhailova N."/>
            <person name="Liu Z."/>
            <person name="Li T."/>
            <person name="Zhao F."/>
            <person name="Overmann J."/>
            <person name="Bryant D.A."/>
            <person name="Richardson P."/>
        </authorList>
    </citation>
    <scope>NUCLEOTIDE SEQUENCE [LARGE SCALE GENOMIC DNA]</scope>
    <source>
        <strain evidence="11">ATCC 35110 / GB-78</strain>
    </source>
</reference>
<evidence type="ECO:0000256" key="2">
    <source>
        <dbReference type="ARBA" id="ARBA00012438"/>
    </source>
</evidence>
<dbReference type="SUPFAM" id="SSF52172">
    <property type="entry name" value="CheY-like"/>
    <property type="match status" value="1"/>
</dbReference>
<dbReference type="NCBIfam" id="TIGR00229">
    <property type="entry name" value="sensory_box"/>
    <property type="match status" value="4"/>
</dbReference>
<protein>
    <recommendedName>
        <fullName evidence="2">histidine kinase</fullName>
        <ecNumber evidence="2">2.7.13.3</ecNumber>
    </recommendedName>
</protein>
<evidence type="ECO:0000259" key="9">
    <source>
        <dbReference type="PROSITE" id="PS50113"/>
    </source>
</evidence>
<feature type="domain" description="PAC" evidence="9">
    <location>
        <begin position="327"/>
        <end position="379"/>
    </location>
</feature>
<dbReference type="eggNOG" id="COG4191">
    <property type="taxonomic scope" value="Bacteria"/>
</dbReference>
<dbReference type="STRING" id="517418.Ctha_2609"/>
<dbReference type="CDD" id="cd00082">
    <property type="entry name" value="HisKA"/>
    <property type="match status" value="1"/>
</dbReference>
<dbReference type="PROSITE" id="PS50109">
    <property type="entry name" value="HIS_KIN"/>
    <property type="match status" value="1"/>
</dbReference>
<gene>
    <name evidence="10" type="ordered locus">Ctha_2609</name>
</gene>
<dbReference type="Pfam" id="PF13426">
    <property type="entry name" value="PAS_9"/>
    <property type="match status" value="1"/>
</dbReference>
<dbReference type="Pfam" id="PF08448">
    <property type="entry name" value="PAS_4"/>
    <property type="match status" value="1"/>
</dbReference>
<feature type="domain" description="Histidine kinase" evidence="6">
    <location>
        <begin position="643"/>
        <end position="872"/>
    </location>
</feature>
<dbReference type="RefSeq" id="WP_012501140.1">
    <property type="nucleotide sequence ID" value="NC_011026.1"/>
</dbReference>
<dbReference type="InterPro" id="IPR035965">
    <property type="entry name" value="PAS-like_dom_sf"/>
</dbReference>
<dbReference type="eggNOG" id="COG2197">
    <property type="taxonomic scope" value="Bacteria"/>
</dbReference>
<dbReference type="SUPFAM" id="SSF55785">
    <property type="entry name" value="PYP-like sensor domain (PAS domain)"/>
    <property type="match status" value="4"/>
</dbReference>
<evidence type="ECO:0000313" key="11">
    <source>
        <dbReference type="Proteomes" id="UP000001208"/>
    </source>
</evidence>
<dbReference type="AlphaFoldDB" id="B3QY92"/>
<feature type="domain" description="Response regulatory" evidence="7">
    <location>
        <begin position="4"/>
        <end position="120"/>
    </location>
</feature>
<proteinExistence type="predicted"/>
<feature type="coiled-coil region" evidence="5">
    <location>
        <begin position="665"/>
        <end position="692"/>
    </location>
</feature>
<dbReference type="InterPro" id="IPR011006">
    <property type="entry name" value="CheY-like_superfamily"/>
</dbReference>
<dbReference type="PANTHER" id="PTHR43065:SF42">
    <property type="entry name" value="TWO-COMPONENT SENSOR PPRA"/>
    <property type="match status" value="1"/>
</dbReference>
<comment type="catalytic activity">
    <reaction evidence="1">
        <text>ATP + protein L-histidine = ADP + protein N-phospho-L-histidine.</text>
        <dbReference type="EC" id="2.7.13.3"/>
    </reaction>
</comment>
<dbReference type="SMART" id="SM00091">
    <property type="entry name" value="PAS"/>
    <property type="match status" value="4"/>
</dbReference>
<dbReference type="SUPFAM" id="SSF55874">
    <property type="entry name" value="ATPase domain of HSP90 chaperone/DNA topoisomerase II/histidine kinase"/>
    <property type="match status" value="1"/>
</dbReference>
<dbReference type="SMART" id="SM00448">
    <property type="entry name" value="REC"/>
    <property type="match status" value="1"/>
</dbReference>
<dbReference type="InterPro" id="IPR003594">
    <property type="entry name" value="HATPase_dom"/>
</dbReference>
<dbReference type="PRINTS" id="PR00344">
    <property type="entry name" value="BCTRLSENSOR"/>
</dbReference>
<dbReference type="PANTHER" id="PTHR43065">
    <property type="entry name" value="SENSOR HISTIDINE KINASE"/>
    <property type="match status" value="1"/>
</dbReference>
<feature type="domain" description="PAS" evidence="8">
    <location>
        <begin position="380"/>
        <end position="450"/>
    </location>
</feature>
<dbReference type="eggNOG" id="COG3829">
    <property type="taxonomic scope" value="Bacteria"/>
</dbReference>
<feature type="domain" description="PAC" evidence="9">
    <location>
        <begin position="454"/>
        <end position="505"/>
    </location>
</feature>
<dbReference type="SMART" id="SM00388">
    <property type="entry name" value="HisKA"/>
    <property type="match status" value="1"/>
</dbReference>
<dbReference type="Pfam" id="PF00512">
    <property type="entry name" value="HisKA"/>
    <property type="match status" value="1"/>
</dbReference>
<dbReference type="Pfam" id="PF13188">
    <property type="entry name" value="PAS_8"/>
    <property type="match status" value="1"/>
</dbReference>
<dbReference type="HOGENOM" id="CLU_325346_0_0_10"/>
<feature type="domain" description="PAS" evidence="8">
    <location>
        <begin position="506"/>
        <end position="554"/>
    </location>
</feature>
<dbReference type="PROSITE" id="PS50112">
    <property type="entry name" value="PAS"/>
    <property type="match status" value="2"/>
</dbReference>
<evidence type="ECO:0000256" key="5">
    <source>
        <dbReference type="SAM" id="Coils"/>
    </source>
</evidence>
<dbReference type="Gene3D" id="1.10.287.130">
    <property type="match status" value="1"/>
</dbReference>
<dbReference type="EMBL" id="CP001100">
    <property type="protein sequence ID" value="ACF15058.1"/>
    <property type="molecule type" value="Genomic_DNA"/>
</dbReference>
<keyword evidence="10" id="KW-0418">Kinase</keyword>
<dbReference type="Gene3D" id="3.40.50.2300">
    <property type="match status" value="1"/>
</dbReference>
<evidence type="ECO:0000259" key="7">
    <source>
        <dbReference type="PROSITE" id="PS50110"/>
    </source>
</evidence>
<dbReference type="CDD" id="cd00130">
    <property type="entry name" value="PAS"/>
    <property type="match status" value="2"/>
</dbReference>
<dbReference type="Gene3D" id="3.30.565.10">
    <property type="entry name" value="Histidine kinase-like ATPase, C-terminal domain"/>
    <property type="match status" value="1"/>
</dbReference>
<sequence length="886" mass="99993">MSLKILYFDSAMLDAQLLETSLKNDGYDFLLTCASRAEKYVSLLKEQPFDVVIAEYHLPSISGEKALSLAKALQPGVPFLFFTNETDKQPIRSLLKKGADDVVFKNHHSRMGLAIEAAFEREHLQFPLDSLRAVSESSYQAFIYIDKSLKIRAFNKFAEELTRKIYRRDISIGDSIFDYALDRKLMQSCIDTALTGKPVLFEKNMSETKGDVAWIAINYMPILDAQNRVAGVCLNAIDISDKKEAQQTLRQVKERNQEIFNQSIVGLYQCSMDGRLTKANPKFAELLGFGSPEEMISCEFRFDDNFYVEPKTREQFLEKLNASGSVSDFISEVRCRDGQKIWISEYARRQRNGETGAPVIEGSVIDVSEQKQTEDSLRKSHDLIISIYKKVDVGICLTNERGDFIETNPALCQLLGYSHDELSQMSFFSMFPKTALEKVKHAHRLVFNQSTESFSHETKCIHKSGLLIDVMITEALMMQADGLRCKITTVSDITERKRTEYALRSVEDRLRTVVANVPVILIATDKEGIYTLVEGKGLQEVGINPRQLIGKSAFDVFKNHKRFLANIVRVLRGEVIHGSMNFYGRYFDTSASPIYNQDGQIVGSISVSFDVTGRRNAEMEKERLQKQLLHSKKIEAIETLSGGVAHEFNNLLAVIAGNAGILRRKLKLDEQLRKYINQIDLATKRAATLTEKLLEFSRQSDFEPKLISINESINSVIVFLEHAADKRIAMTCDLQNDIPKILGDRNQLEQVFLNLAVNACDAMLNAIDFNGTGECHFKTRLIAPKTEDIELYHLEASNKYILVQVSDTGPGIPETCRDKVFEPFFTTKSVGKGTGLGLSIVYGIVNNHQGAIDFESSKEKGTTFNIYLPVPEAALEELKRRPQENY</sequence>
<dbReference type="GO" id="GO:0000155">
    <property type="term" value="F:phosphorelay sensor kinase activity"/>
    <property type="evidence" value="ECO:0007669"/>
    <property type="project" value="InterPro"/>
</dbReference>
<dbReference type="PROSITE" id="PS50110">
    <property type="entry name" value="RESPONSE_REGULATORY"/>
    <property type="match status" value="1"/>
</dbReference>
<dbReference type="SMART" id="SM00387">
    <property type="entry name" value="HATPase_c"/>
    <property type="match status" value="1"/>
</dbReference>
<evidence type="ECO:0000259" key="8">
    <source>
        <dbReference type="PROSITE" id="PS50112"/>
    </source>
</evidence>
<dbReference type="InterPro" id="IPR036890">
    <property type="entry name" value="HATPase_C_sf"/>
</dbReference>
<dbReference type="InterPro" id="IPR001610">
    <property type="entry name" value="PAC"/>
</dbReference>
<evidence type="ECO:0000256" key="4">
    <source>
        <dbReference type="PROSITE-ProRule" id="PRU00169"/>
    </source>
</evidence>
<dbReference type="InterPro" id="IPR004358">
    <property type="entry name" value="Sig_transdc_His_kin-like_C"/>
</dbReference>
<dbReference type="OrthoDB" id="9804645at2"/>
<dbReference type="Pfam" id="PF13596">
    <property type="entry name" value="PAS_10"/>
    <property type="match status" value="1"/>
</dbReference>
<keyword evidence="3" id="KW-0597">Phosphoprotein</keyword>